<proteinExistence type="predicted"/>
<sequence>MDEPATANGAARPDTGSRAARPTLAAVARAAGVAPSTASLAFSGAGPVSEEARTRVLAAAAELGYGGPDPRARSLRRGRSGVIGVVMDERLSDAFRDPVNVLTLDGIAEVAGEAGTSLLLVRSPLDDAGLVGPLVDAPVDAVVLIGCNVRIDPAVAVLRRRNIPVVAIEADEIEGAVPVQLDNREASRRAAAFLRDLGHTAVAVVTLPLDGTHQRGPVSAEREAAGIAHTSLERLRGVRGVYPSAPAWEAAGSSVEEGRIVGAALFAADAPRPTAVVVQSDVLAVGVISAAFDAGLRVPEDVSVVGFDGIPVDDSLFHRTPIRQLTTLVQPFVQKGQAAARAAIAMLEGAPAQPAAFRSELRIGDTTAPPPAR</sequence>
<evidence type="ECO:0000256" key="2">
    <source>
        <dbReference type="ARBA" id="ARBA00023125"/>
    </source>
</evidence>
<dbReference type="InterPro" id="IPR028082">
    <property type="entry name" value="Peripla_BP_I"/>
</dbReference>
<dbReference type="Gene3D" id="3.40.50.2300">
    <property type="match status" value="2"/>
</dbReference>
<dbReference type="Gene3D" id="1.10.260.40">
    <property type="entry name" value="lambda repressor-like DNA-binding domains"/>
    <property type="match status" value="1"/>
</dbReference>
<keyword evidence="3" id="KW-0804">Transcription</keyword>
<feature type="region of interest" description="Disordered" evidence="4">
    <location>
        <begin position="1"/>
        <end position="22"/>
    </location>
</feature>
<accession>A0A8H9GCR5</accession>
<comment type="caution">
    <text evidence="6">The sequence shown here is derived from an EMBL/GenBank/DDBJ whole genome shotgun (WGS) entry which is preliminary data.</text>
</comment>
<name>A0A8H9GCR5_9MICO</name>
<feature type="domain" description="HTH lacI-type" evidence="5">
    <location>
        <begin position="22"/>
        <end position="77"/>
    </location>
</feature>
<evidence type="ECO:0000313" key="6">
    <source>
        <dbReference type="EMBL" id="GGL10886.1"/>
    </source>
</evidence>
<evidence type="ECO:0000313" key="8">
    <source>
        <dbReference type="Proteomes" id="UP000648535"/>
    </source>
</evidence>
<gene>
    <name evidence="6" type="ORF">GCM10009769_31150</name>
    <name evidence="7" type="ORF">JOE58_002711</name>
</gene>
<keyword evidence="9" id="KW-1185">Reference proteome</keyword>
<dbReference type="Pfam" id="PF13377">
    <property type="entry name" value="Peripla_BP_3"/>
    <property type="match status" value="1"/>
</dbReference>
<reference evidence="7 9" key="3">
    <citation type="submission" date="2021-01" db="EMBL/GenBank/DDBJ databases">
        <title>Sequencing the genomes of 1000 actinobacteria strains.</title>
        <authorList>
            <person name="Klenk H.-P."/>
        </authorList>
    </citation>
    <scope>NUCLEOTIDE SEQUENCE [LARGE SCALE GENOMIC DNA]</scope>
    <source>
        <strain evidence="7 9">DSM 20542</strain>
    </source>
</reference>
<dbReference type="PROSITE" id="PS50932">
    <property type="entry name" value="HTH_LACI_2"/>
    <property type="match status" value="1"/>
</dbReference>
<reference evidence="6" key="2">
    <citation type="submission" date="2020-09" db="EMBL/GenBank/DDBJ databases">
        <authorList>
            <person name="Sun Q."/>
            <person name="Ohkuma M."/>
        </authorList>
    </citation>
    <scope>NUCLEOTIDE SEQUENCE</scope>
    <source>
        <strain evidence="6">JCM 1480</strain>
    </source>
</reference>
<dbReference type="GO" id="GO:0003700">
    <property type="term" value="F:DNA-binding transcription factor activity"/>
    <property type="evidence" value="ECO:0007669"/>
    <property type="project" value="TreeGrafter"/>
</dbReference>
<dbReference type="GO" id="GO:0000976">
    <property type="term" value="F:transcription cis-regulatory region binding"/>
    <property type="evidence" value="ECO:0007669"/>
    <property type="project" value="TreeGrafter"/>
</dbReference>
<dbReference type="SUPFAM" id="SSF53822">
    <property type="entry name" value="Periplasmic binding protein-like I"/>
    <property type="match status" value="1"/>
</dbReference>
<dbReference type="PANTHER" id="PTHR30146:SF138">
    <property type="entry name" value="TRANSCRIPTIONAL REGULATORY PROTEIN"/>
    <property type="match status" value="1"/>
</dbReference>
<dbReference type="EMBL" id="BMOI01000017">
    <property type="protein sequence ID" value="GGL10886.1"/>
    <property type="molecule type" value="Genomic_DNA"/>
</dbReference>
<dbReference type="CDD" id="cd06279">
    <property type="entry name" value="PBP1_LacI-like"/>
    <property type="match status" value="1"/>
</dbReference>
<dbReference type="InterPro" id="IPR046335">
    <property type="entry name" value="LacI/GalR-like_sensor"/>
</dbReference>
<dbReference type="PANTHER" id="PTHR30146">
    <property type="entry name" value="LACI-RELATED TRANSCRIPTIONAL REPRESSOR"/>
    <property type="match status" value="1"/>
</dbReference>
<dbReference type="EMBL" id="JAFBCG010000001">
    <property type="protein sequence ID" value="MBM7803460.1"/>
    <property type="molecule type" value="Genomic_DNA"/>
</dbReference>
<dbReference type="RefSeq" id="WP_175327516.1">
    <property type="nucleotide sequence ID" value="NZ_BMOI01000017.1"/>
</dbReference>
<evidence type="ECO:0000256" key="1">
    <source>
        <dbReference type="ARBA" id="ARBA00023015"/>
    </source>
</evidence>
<dbReference type="SMART" id="SM00354">
    <property type="entry name" value="HTH_LACI"/>
    <property type="match status" value="1"/>
</dbReference>
<dbReference type="InterPro" id="IPR000843">
    <property type="entry name" value="HTH_LacI"/>
</dbReference>
<evidence type="ECO:0000313" key="7">
    <source>
        <dbReference type="EMBL" id="MBM7803460.1"/>
    </source>
</evidence>
<protein>
    <submittedName>
        <fullName evidence="6 7">Transcriptional regulator</fullName>
    </submittedName>
</protein>
<keyword evidence="2 7" id="KW-0238">DNA-binding</keyword>
<dbReference type="AlphaFoldDB" id="A0A8H9GCR5"/>
<reference evidence="6" key="1">
    <citation type="journal article" date="2014" name="Int. J. Syst. Evol. Microbiol.">
        <title>Complete genome sequence of Corynebacterium casei LMG S-19264T (=DSM 44701T), isolated from a smear-ripened cheese.</title>
        <authorList>
            <consortium name="US DOE Joint Genome Institute (JGI-PGF)"/>
            <person name="Walter F."/>
            <person name="Albersmeier A."/>
            <person name="Kalinowski J."/>
            <person name="Ruckert C."/>
        </authorList>
    </citation>
    <scope>NUCLEOTIDE SEQUENCE</scope>
    <source>
        <strain evidence="6">JCM 1480</strain>
    </source>
</reference>
<dbReference type="Proteomes" id="UP000746584">
    <property type="component" value="Unassembled WGS sequence"/>
</dbReference>
<dbReference type="CDD" id="cd01392">
    <property type="entry name" value="HTH_LacI"/>
    <property type="match status" value="1"/>
</dbReference>
<evidence type="ECO:0000313" key="9">
    <source>
        <dbReference type="Proteomes" id="UP000746584"/>
    </source>
</evidence>
<dbReference type="InterPro" id="IPR010982">
    <property type="entry name" value="Lambda_DNA-bd_dom_sf"/>
</dbReference>
<evidence type="ECO:0000259" key="5">
    <source>
        <dbReference type="PROSITE" id="PS50932"/>
    </source>
</evidence>
<dbReference type="Proteomes" id="UP000648535">
    <property type="component" value="Unassembled WGS sequence"/>
</dbReference>
<keyword evidence="1" id="KW-0805">Transcription regulation</keyword>
<evidence type="ECO:0000256" key="3">
    <source>
        <dbReference type="ARBA" id="ARBA00023163"/>
    </source>
</evidence>
<evidence type="ECO:0000256" key="4">
    <source>
        <dbReference type="SAM" id="MobiDB-lite"/>
    </source>
</evidence>
<organism evidence="6 8">
    <name type="scientific">Curtobacterium luteum</name>
    <dbReference type="NCBI Taxonomy" id="33881"/>
    <lineage>
        <taxon>Bacteria</taxon>
        <taxon>Bacillati</taxon>
        <taxon>Actinomycetota</taxon>
        <taxon>Actinomycetes</taxon>
        <taxon>Micrococcales</taxon>
        <taxon>Microbacteriaceae</taxon>
        <taxon>Curtobacterium</taxon>
    </lineage>
</organism>
<dbReference type="Pfam" id="PF00356">
    <property type="entry name" value="LacI"/>
    <property type="match status" value="1"/>
</dbReference>
<dbReference type="SUPFAM" id="SSF47413">
    <property type="entry name" value="lambda repressor-like DNA-binding domains"/>
    <property type="match status" value="1"/>
</dbReference>